<dbReference type="InterPro" id="IPR050832">
    <property type="entry name" value="Bact_Acetyltransf"/>
</dbReference>
<keyword evidence="1" id="KW-0808">Transferase</keyword>
<comment type="caution">
    <text evidence="4">The sequence shown here is derived from an EMBL/GenBank/DDBJ whole genome shotgun (WGS) entry which is preliminary data.</text>
</comment>
<keyword evidence="2" id="KW-0012">Acyltransferase</keyword>
<dbReference type="InterPro" id="IPR000182">
    <property type="entry name" value="GNAT_dom"/>
</dbReference>
<reference evidence="4 5" key="1">
    <citation type="journal article" date="2012" name="Genet. Mol. Biol.">
        <title>Analysis of 16S rRNA and mxaF genes revealing insights into Methylobacterium niche-specific plant association.</title>
        <authorList>
            <person name="Dourado M.N."/>
            <person name="Andreote F.D."/>
            <person name="Dini-Andreote F."/>
            <person name="Conti R."/>
            <person name="Araujo J.M."/>
            <person name="Araujo W.L."/>
        </authorList>
    </citation>
    <scope>NUCLEOTIDE SEQUENCE [LARGE SCALE GENOMIC DNA]</scope>
    <source>
        <strain evidence="4 5">SR1.6/4</strain>
    </source>
</reference>
<dbReference type="PANTHER" id="PTHR43877">
    <property type="entry name" value="AMINOALKYLPHOSPHONATE N-ACETYLTRANSFERASE-RELATED-RELATED"/>
    <property type="match status" value="1"/>
</dbReference>
<evidence type="ECO:0000313" key="4">
    <source>
        <dbReference type="EMBL" id="MEE7458142.1"/>
    </source>
</evidence>
<dbReference type="InterPro" id="IPR016181">
    <property type="entry name" value="Acyl_CoA_acyltransferase"/>
</dbReference>
<dbReference type="PROSITE" id="PS51186">
    <property type="entry name" value="GNAT"/>
    <property type="match status" value="1"/>
</dbReference>
<evidence type="ECO:0000259" key="3">
    <source>
        <dbReference type="PROSITE" id="PS51186"/>
    </source>
</evidence>
<dbReference type="PANTHER" id="PTHR43877:SF2">
    <property type="entry name" value="AMINOALKYLPHOSPHONATE N-ACETYLTRANSFERASE-RELATED"/>
    <property type="match status" value="1"/>
</dbReference>
<dbReference type="Proteomes" id="UP001349262">
    <property type="component" value="Unassembled WGS sequence"/>
</dbReference>
<evidence type="ECO:0000256" key="2">
    <source>
        <dbReference type="ARBA" id="ARBA00023315"/>
    </source>
</evidence>
<dbReference type="SUPFAM" id="SSF55729">
    <property type="entry name" value="Acyl-CoA N-acyltransferases (Nat)"/>
    <property type="match status" value="1"/>
</dbReference>
<organism evidence="4 5">
    <name type="scientific">Methylobacterium radiotolerans</name>
    <dbReference type="NCBI Taxonomy" id="31998"/>
    <lineage>
        <taxon>Bacteria</taxon>
        <taxon>Pseudomonadati</taxon>
        <taxon>Pseudomonadota</taxon>
        <taxon>Alphaproteobacteria</taxon>
        <taxon>Hyphomicrobiales</taxon>
        <taxon>Methylobacteriaceae</taxon>
        <taxon>Methylobacterium</taxon>
    </lineage>
</organism>
<dbReference type="CDD" id="cd04301">
    <property type="entry name" value="NAT_SF"/>
    <property type="match status" value="1"/>
</dbReference>
<accession>A0ABU7TC42</accession>
<dbReference type="Pfam" id="PF00583">
    <property type="entry name" value="Acetyltransf_1"/>
    <property type="match status" value="1"/>
</dbReference>
<sequence>MVLSLERGVSAPAERAAARLAVEIRPARLADLDALAALEQAAFTTDRAERRAIRHAIRSPSMTLLVAIAQECSAGAGKRTGGGTEGPEILVGAATLERRRTSRVARLSSLAVAPARAGAGLGRRLLLAAEADARAHGCERLRLEVRADNGSGIRLYERGGYARTGTKPDYYEDGMEAWCYEKRLAES</sequence>
<evidence type="ECO:0000313" key="5">
    <source>
        <dbReference type="Proteomes" id="UP001349262"/>
    </source>
</evidence>
<gene>
    <name evidence="4" type="ORF">MRSR164_15600</name>
</gene>
<dbReference type="Gene3D" id="3.40.630.30">
    <property type="match status" value="1"/>
</dbReference>
<dbReference type="EMBL" id="MLBY01000005">
    <property type="protein sequence ID" value="MEE7458142.1"/>
    <property type="molecule type" value="Genomic_DNA"/>
</dbReference>
<keyword evidence="5" id="KW-1185">Reference proteome</keyword>
<protein>
    <submittedName>
        <fullName evidence="4">GNAT family N-acetyltransferase</fullName>
    </submittedName>
</protein>
<name>A0ABU7TC42_9HYPH</name>
<evidence type="ECO:0000256" key="1">
    <source>
        <dbReference type="ARBA" id="ARBA00022679"/>
    </source>
</evidence>
<proteinExistence type="predicted"/>
<feature type="domain" description="N-acetyltransferase" evidence="3">
    <location>
        <begin position="22"/>
        <end position="185"/>
    </location>
</feature>